<comment type="caution">
    <text evidence="1">The sequence shown here is derived from an EMBL/GenBank/DDBJ whole genome shotgun (WGS) entry which is preliminary data.</text>
</comment>
<organism evidence="1 2">
    <name type="scientific">Clonorchis sinensis</name>
    <name type="common">Chinese liver fluke</name>
    <dbReference type="NCBI Taxonomy" id="79923"/>
    <lineage>
        <taxon>Eukaryota</taxon>
        <taxon>Metazoa</taxon>
        <taxon>Spiralia</taxon>
        <taxon>Lophotrochozoa</taxon>
        <taxon>Platyhelminthes</taxon>
        <taxon>Trematoda</taxon>
        <taxon>Digenea</taxon>
        <taxon>Opisthorchiida</taxon>
        <taxon>Opisthorchiata</taxon>
        <taxon>Opisthorchiidae</taxon>
        <taxon>Clonorchis</taxon>
    </lineage>
</organism>
<sequence length="180" mass="21667">MTPEEKELLRVRRYTSGVQNQHTFHEHHHNRGAVSHQWRGPGYYIPGPQARYLHLDEFRNTQEQELILYRNNHWCRYNPPEAVKPHNHDPFHLIWPRRPAFYSAHHNKWLNEHADTLIPRDARLFYNEEDWIKYKYMVETAKLPAISLTNIAAKQNLSFEVFSPVGRKRKTPLKNGKFFF</sequence>
<protein>
    <submittedName>
        <fullName evidence="1">Uncharacterized protein</fullName>
    </submittedName>
</protein>
<gene>
    <name evidence="1" type="ORF">CSKR_202391</name>
</gene>
<evidence type="ECO:0000313" key="1">
    <source>
        <dbReference type="EMBL" id="KAG5453065.1"/>
    </source>
</evidence>
<proteinExistence type="predicted"/>
<dbReference type="OrthoDB" id="6038736at2759"/>
<reference evidence="1 2" key="2">
    <citation type="journal article" date="2021" name="Genomics">
        <title>High-quality reference genome for Clonorchis sinensis.</title>
        <authorList>
            <person name="Young N.D."/>
            <person name="Stroehlein A.J."/>
            <person name="Kinkar L."/>
            <person name="Wang T."/>
            <person name="Sohn W.M."/>
            <person name="Chang B.C.H."/>
            <person name="Kaur P."/>
            <person name="Weisz D."/>
            <person name="Dudchenko O."/>
            <person name="Aiden E.L."/>
            <person name="Korhonen P.K."/>
            <person name="Gasser R.B."/>
        </authorList>
    </citation>
    <scope>NUCLEOTIDE SEQUENCE [LARGE SCALE GENOMIC DNA]</scope>
    <source>
        <strain evidence="1">Cs-k2</strain>
    </source>
</reference>
<name>A0A8T1MW05_CLOSI</name>
<keyword evidence="2" id="KW-1185">Reference proteome</keyword>
<evidence type="ECO:0000313" key="2">
    <source>
        <dbReference type="Proteomes" id="UP000286415"/>
    </source>
</evidence>
<dbReference type="Proteomes" id="UP000286415">
    <property type="component" value="Unassembled WGS sequence"/>
</dbReference>
<accession>A0A8T1MW05</accession>
<dbReference type="AlphaFoldDB" id="A0A8T1MW05"/>
<reference evidence="1 2" key="1">
    <citation type="journal article" date="2018" name="Biotechnol. Adv.">
        <title>Improved genomic resources and new bioinformatic workflow for the carcinogenic parasite Clonorchis sinensis: Biotechnological implications.</title>
        <authorList>
            <person name="Wang D."/>
            <person name="Korhonen P.K."/>
            <person name="Gasser R.B."/>
            <person name="Young N.D."/>
        </authorList>
    </citation>
    <scope>NUCLEOTIDE SEQUENCE [LARGE SCALE GENOMIC DNA]</scope>
    <source>
        <strain evidence="1">Cs-k2</strain>
    </source>
</reference>
<dbReference type="EMBL" id="NIRI02000013">
    <property type="protein sequence ID" value="KAG5453065.1"/>
    <property type="molecule type" value="Genomic_DNA"/>
</dbReference>